<keyword evidence="1" id="KW-0812">Transmembrane</keyword>
<keyword evidence="1" id="KW-0472">Membrane</keyword>
<evidence type="ECO:0000313" key="2">
    <source>
        <dbReference type="EMBL" id="RXZ42720.1"/>
    </source>
</evidence>
<proteinExistence type="predicted"/>
<keyword evidence="3" id="KW-1185">Reference proteome</keyword>
<dbReference type="EMBL" id="REGR01000014">
    <property type="protein sequence ID" value="RXZ42720.1"/>
    <property type="molecule type" value="Genomic_DNA"/>
</dbReference>
<dbReference type="RefSeq" id="WP_129213509.1">
    <property type="nucleotide sequence ID" value="NZ_REGR01000014.1"/>
</dbReference>
<evidence type="ECO:0000313" key="3">
    <source>
        <dbReference type="Proteomes" id="UP000290682"/>
    </source>
</evidence>
<dbReference type="Proteomes" id="UP000290682">
    <property type="component" value="Unassembled WGS sequence"/>
</dbReference>
<evidence type="ECO:0000256" key="1">
    <source>
        <dbReference type="SAM" id="Phobius"/>
    </source>
</evidence>
<feature type="transmembrane region" description="Helical" evidence="1">
    <location>
        <begin position="38"/>
        <end position="62"/>
    </location>
</feature>
<protein>
    <recommendedName>
        <fullName evidence="4">Phage holin T7 family, holin superfamily II</fullName>
    </recommendedName>
</protein>
<comment type="caution">
    <text evidence="2">The sequence shown here is derived from an EMBL/GenBank/DDBJ whole genome shotgun (WGS) entry which is preliminary data.</text>
</comment>
<gene>
    <name evidence="2" type="ORF">EBB06_12575</name>
</gene>
<organism evidence="2 3">
    <name type="scientific">Crenobacter cavernae</name>
    <dbReference type="NCBI Taxonomy" id="2290923"/>
    <lineage>
        <taxon>Bacteria</taxon>
        <taxon>Pseudomonadati</taxon>
        <taxon>Pseudomonadota</taxon>
        <taxon>Betaproteobacteria</taxon>
        <taxon>Neisseriales</taxon>
        <taxon>Neisseriaceae</taxon>
        <taxon>Crenobacter</taxon>
    </lineage>
</organism>
<sequence>MNKAHEAAKAAPLMAASEAARAAPPVAVSAASLAGYSLADWVSALTLLYVALQVGLLMPRYWRLFLNWRRERVALKGESECRRT</sequence>
<evidence type="ECO:0008006" key="4">
    <source>
        <dbReference type="Google" id="ProtNLM"/>
    </source>
</evidence>
<name>A0ABY0FEQ8_9NEIS</name>
<keyword evidence="1" id="KW-1133">Transmembrane helix</keyword>
<accession>A0ABY0FEQ8</accession>
<reference evidence="2 3" key="1">
    <citation type="submission" date="2018-10" db="EMBL/GenBank/DDBJ databases">
        <title>Draft genome of Fastidiocella sp. strain 375T, a bacterium isolated from a karstic cave dripping water.</title>
        <authorList>
            <person name="Coelho C."/>
            <person name="Verissimo A."/>
            <person name="Tiago I."/>
        </authorList>
    </citation>
    <scope>NUCLEOTIDE SEQUENCE [LARGE SCALE GENOMIC DNA]</scope>
    <source>
        <strain evidence="2 3">CAVE-375</strain>
    </source>
</reference>